<sequence>MHVTPLLLSTGLALVLAPAVVFGWAQAANGVWVASNTWYARVGNYNNVHESCTRMNSQTVLTSGECAYWTDGQGGIGHGRCYAHDNKVGCESCNKTGWSKCNQLCNVACLGQDVQSGIAVCLSGCNSVRDWTRNMKRIRRRRRQEGTVGYHPHVAVANLYPGLITAHKSNPQTSIDRYFEIMHPNYIRVVIGLLRVLFQLPETETSDYEHGSWLSKTNKVMPDFNAMGCILSTLESTTFADLKA</sequence>
<proteinExistence type="predicted"/>
<accession>A0ABR4C5B3</accession>
<gene>
    <name evidence="2" type="ORF">VTL71DRAFT_4274</name>
</gene>
<reference evidence="2 3" key="1">
    <citation type="journal article" date="2024" name="Commun. Biol.">
        <title>Comparative genomic analysis of thermophilic fungi reveals convergent evolutionary adaptations and gene losses.</title>
        <authorList>
            <person name="Steindorff A.S."/>
            <person name="Aguilar-Pontes M.V."/>
            <person name="Robinson A.J."/>
            <person name="Andreopoulos B."/>
            <person name="LaButti K."/>
            <person name="Kuo A."/>
            <person name="Mondo S."/>
            <person name="Riley R."/>
            <person name="Otillar R."/>
            <person name="Haridas S."/>
            <person name="Lipzen A."/>
            <person name="Grimwood J."/>
            <person name="Schmutz J."/>
            <person name="Clum A."/>
            <person name="Reid I.D."/>
            <person name="Moisan M.C."/>
            <person name="Butler G."/>
            <person name="Nguyen T.T.M."/>
            <person name="Dewar K."/>
            <person name="Conant G."/>
            <person name="Drula E."/>
            <person name="Henrissat B."/>
            <person name="Hansel C."/>
            <person name="Singer S."/>
            <person name="Hutchinson M.I."/>
            <person name="de Vries R.P."/>
            <person name="Natvig D.O."/>
            <person name="Powell A.J."/>
            <person name="Tsang A."/>
            <person name="Grigoriev I.V."/>
        </authorList>
    </citation>
    <scope>NUCLEOTIDE SEQUENCE [LARGE SCALE GENOMIC DNA]</scope>
    <source>
        <strain evidence="2 3">CBS 494.80</strain>
    </source>
</reference>
<organism evidence="2 3">
    <name type="scientific">Oculimacula yallundae</name>
    <dbReference type="NCBI Taxonomy" id="86028"/>
    <lineage>
        <taxon>Eukaryota</taxon>
        <taxon>Fungi</taxon>
        <taxon>Dikarya</taxon>
        <taxon>Ascomycota</taxon>
        <taxon>Pezizomycotina</taxon>
        <taxon>Leotiomycetes</taxon>
        <taxon>Helotiales</taxon>
        <taxon>Ploettnerulaceae</taxon>
        <taxon>Oculimacula</taxon>
    </lineage>
</organism>
<protein>
    <submittedName>
        <fullName evidence="2">Uncharacterized protein</fullName>
    </submittedName>
</protein>
<evidence type="ECO:0000256" key="1">
    <source>
        <dbReference type="SAM" id="SignalP"/>
    </source>
</evidence>
<evidence type="ECO:0000313" key="2">
    <source>
        <dbReference type="EMBL" id="KAL2065133.1"/>
    </source>
</evidence>
<comment type="caution">
    <text evidence="2">The sequence shown here is derived from an EMBL/GenBank/DDBJ whole genome shotgun (WGS) entry which is preliminary data.</text>
</comment>
<evidence type="ECO:0000313" key="3">
    <source>
        <dbReference type="Proteomes" id="UP001595075"/>
    </source>
</evidence>
<feature type="chain" id="PRO_5047049867" evidence="1">
    <location>
        <begin position="28"/>
        <end position="244"/>
    </location>
</feature>
<keyword evidence="3" id="KW-1185">Reference proteome</keyword>
<dbReference type="Proteomes" id="UP001595075">
    <property type="component" value="Unassembled WGS sequence"/>
</dbReference>
<dbReference type="EMBL" id="JAZHXI010000013">
    <property type="protein sequence ID" value="KAL2065133.1"/>
    <property type="molecule type" value="Genomic_DNA"/>
</dbReference>
<keyword evidence="1" id="KW-0732">Signal</keyword>
<feature type="signal peptide" evidence="1">
    <location>
        <begin position="1"/>
        <end position="27"/>
    </location>
</feature>
<name>A0ABR4C5B3_9HELO</name>